<feature type="transmembrane region" description="Helical" evidence="1">
    <location>
        <begin position="1681"/>
        <end position="1702"/>
    </location>
</feature>
<gene>
    <name evidence="2" type="ORF">DYB36_005859</name>
</gene>
<evidence type="ECO:0000313" key="2">
    <source>
        <dbReference type="EMBL" id="RHY04397.1"/>
    </source>
</evidence>
<feature type="transmembrane region" description="Helical" evidence="1">
    <location>
        <begin position="37"/>
        <end position="59"/>
    </location>
</feature>
<keyword evidence="1" id="KW-0812">Transmembrane</keyword>
<evidence type="ECO:0000256" key="1">
    <source>
        <dbReference type="SAM" id="Phobius"/>
    </source>
</evidence>
<comment type="caution">
    <text evidence="2">The sequence shown here is derived from an EMBL/GenBank/DDBJ whole genome shotgun (WGS) entry which is preliminary data.</text>
</comment>
<feature type="transmembrane region" description="Helical" evidence="1">
    <location>
        <begin position="777"/>
        <end position="797"/>
    </location>
</feature>
<reference evidence="2 3" key="1">
    <citation type="submission" date="2018-08" db="EMBL/GenBank/DDBJ databases">
        <title>Aphanomyces genome sequencing and annotation.</title>
        <authorList>
            <person name="Minardi D."/>
            <person name="Oidtmann B."/>
            <person name="Van Der Giezen M."/>
            <person name="Studholme D.J."/>
        </authorList>
    </citation>
    <scope>NUCLEOTIDE SEQUENCE [LARGE SCALE GENOMIC DNA]</scope>
    <source>
        <strain evidence="2 3">Kv</strain>
    </source>
</reference>
<dbReference type="VEuPathDB" id="FungiDB:H257_08640"/>
<feature type="transmembrane region" description="Helical" evidence="1">
    <location>
        <begin position="1503"/>
        <end position="1526"/>
    </location>
</feature>
<accession>A0A397AFG9</accession>
<sequence length="1796" mass="201384">MSPPRVAPRRSVYTDVLEQPHNTTTDQPSSDASSFRVYVEILLGYSYMLLSLGCSFYYMHIVTPYLANDMRLREFNQSGGLSFLVDLANSHWVLPTLNATAWDITHTAFVKDYSSDATRLTNQPAYARRMLLEDTRLEAAIGRMMRASIDSLMNLPTQYCWVDFKQVWELAHTKRRQARCRLRDIDNAAVYLEATLRLADWARWQLQVGPLFHDAIVSGLQPAEQGQAWLRSVSSAVVVNKHIESTYWRQHGLTRYTLQWQNYQQDGLDEFVVVSNMFSAHSVRVKRIPFSLQRDVRWSSWVAYWGLFNDWALAKGVLVDQNVTLVTNNVTTSVQDRNFVEFAGFSGPLNTPTPRLIQSILGPFLSIDMRYVPLPEPLVAVYDEFLSTVHPVWRLPAYLALADIKLDPIPVAWTATSTAYFGGNPFCVESPAYFQQNFGFDTSCDEVQRYALQVDRTSVLFALALTKQHDAHASNLCALCEDTVDECVSFVQDATRVMALLLPLLQTNTLSLRRSAALESIQHVEIVQLVKQPRNASTISLVRHAVADDDDAWASWSFFGWVMIYDWIRGHREVVSLEGDLSTLTLISGRYDLITFEVDPNDIPTRTGFTLWCLLQYVSLALTGIASLVVAYSLLNRFSVIGRNLFRFNRVAGCVWIGRPLLLTRGVSAVLLLSASNFDLLPDTGVTTLAPRGRTWVESMVVSGEALWLVYVVQDFIVVALHEAQWTGPVASIVTWIVLVMVDVWTPYDLSAVASRHCVATAGGHSCTMGTIYASSVYRVCLTLGVMFLAIVGSVCAGKVWTAWSKNPPVEAPVATLLLPAAIGAFMDVPVQVSAGAQTMDTITCVLAGLFPLVRTGHTSLFDVKLWRFVPCDMVSQLIHVRSPTFAPVNTDLMKHANQVNGVANLGPHAALVRVATKSRRAAWLHRFQVACSFAYMAITLWTSVSFVQLSTASVGNDLFWDDFNSSGTHTFLANWLNLELLAPGTANVLAVDYIDTAMYNSTDSIIHMSPLYANWIQYEEGRNVTRAVQGLRRMGAIDALWISTQYCWLDFHQKWTMANSALRQARCDRMRTNGAVYLESILRNIPWNVWRGVARDPYRWLDAFDMAFVAELNMTMQGQSWWAQVQRASLSVHDEVRWWHDHGIVAYTTQWQNYKTIGIDDSFAVQNAMGLSYALTLKLSNGSYRAAYQTSLKTTLPLVVDLLALVVNSSRTFGTSLLRQSANFAYRNVTVSHVMALSPTAYLSAVMNNFIGPFGSVDSRHVPRPPTLMALYRRVGLATMSAVMQFPQSNAIFMSIPSMKWSLKGYEAWERANILIEGGDLMCGASMETGLPAVGGCLESFGLTMGCYVQRATLDVDRHMLLFAFLSWTSAYPTASVNVSYVCSGRDTDSTCPDAMTTVMALSSSMNVSSVDAYHDVQELVVGLTQFILVGKARQFLFMPMLNPRRPQFDLFAWCLLYEWVLGYREVVNFQGDRGNLTVMSAKYPDMTWHTNEAEIPRHIVYFLRAGIAYVTTILAFVASLVLVYTLANRGHIEPRNILHFNRIAGFVWVGRPLLFARSVVALTILSTSKAQLVRVAGHFNAMQLPESNALYYMRTVLSSSEACWLVYVLQDILTIFTRDRTQVNASRASILVWVVSAVLSCVYPVQPKVTVARDCEYAVVDLQLTCHSGTIAIGDYERLVLLVLIVVGSVVLCAGLQWLCTKEKSNAMPSYATSLFLCNGAKTLFRNKDHWTLDQVVYLDMASAVLNGLVIFPWKRTFYVLDIKTWRSFSVDAPPFHLKQKVPDRFRHSFCLTE</sequence>
<name>A0A397AFG9_APHAT</name>
<feature type="transmembrane region" description="Helical" evidence="1">
    <location>
        <begin position="928"/>
        <end position="948"/>
    </location>
</feature>
<dbReference type="Proteomes" id="UP000265427">
    <property type="component" value="Unassembled WGS sequence"/>
</dbReference>
<proteinExistence type="predicted"/>
<dbReference type="EMBL" id="QUSZ01006847">
    <property type="protein sequence ID" value="RHY04397.1"/>
    <property type="molecule type" value="Genomic_DNA"/>
</dbReference>
<organism evidence="2 3">
    <name type="scientific">Aphanomyces astaci</name>
    <name type="common">Crayfish plague agent</name>
    <dbReference type="NCBI Taxonomy" id="112090"/>
    <lineage>
        <taxon>Eukaryota</taxon>
        <taxon>Sar</taxon>
        <taxon>Stramenopiles</taxon>
        <taxon>Oomycota</taxon>
        <taxon>Saprolegniomycetes</taxon>
        <taxon>Saprolegniales</taxon>
        <taxon>Verrucalvaceae</taxon>
        <taxon>Aphanomyces</taxon>
    </lineage>
</organism>
<keyword evidence="1" id="KW-0472">Membrane</keyword>
<evidence type="ECO:0000313" key="3">
    <source>
        <dbReference type="Proteomes" id="UP000265427"/>
    </source>
</evidence>
<feature type="transmembrane region" description="Helical" evidence="1">
    <location>
        <begin position="614"/>
        <end position="635"/>
    </location>
</feature>
<keyword evidence="1" id="KW-1133">Transmembrane helix</keyword>
<protein>
    <submittedName>
        <fullName evidence="2">Uncharacterized protein</fullName>
    </submittedName>
</protein>